<evidence type="ECO:0000313" key="2">
    <source>
        <dbReference type="EMBL" id="SKB86523.1"/>
    </source>
</evidence>
<name>A0A1T5ERC7_9BACT</name>
<protein>
    <submittedName>
        <fullName evidence="2">Uncharacterized protein</fullName>
    </submittedName>
</protein>
<feature type="transmembrane region" description="Helical" evidence="1">
    <location>
        <begin position="47"/>
        <end position="69"/>
    </location>
</feature>
<feature type="transmembrane region" description="Helical" evidence="1">
    <location>
        <begin position="76"/>
        <end position="96"/>
    </location>
</feature>
<dbReference type="RefSeq" id="WP_082215158.1">
    <property type="nucleotide sequence ID" value="NZ_FUZA01000002.1"/>
</dbReference>
<dbReference type="STRING" id="651661.SAMN05660293_02703"/>
<dbReference type="EMBL" id="FUZA01000002">
    <property type="protein sequence ID" value="SKB86523.1"/>
    <property type="molecule type" value="Genomic_DNA"/>
</dbReference>
<evidence type="ECO:0000256" key="1">
    <source>
        <dbReference type="SAM" id="Phobius"/>
    </source>
</evidence>
<gene>
    <name evidence="2" type="ORF">SAMN05660293_02703</name>
</gene>
<keyword evidence="3" id="KW-1185">Reference proteome</keyword>
<proteinExistence type="predicted"/>
<dbReference type="AlphaFoldDB" id="A0A1T5ERC7"/>
<evidence type="ECO:0000313" key="3">
    <source>
        <dbReference type="Proteomes" id="UP000190897"/>
    </source>
</evidence>
<reference evidence="3" key="1">
    <citation type="submission" date="2017-02" db="EMBL/GenBank/DDBJ databases">
        <authorList>
            <person name="Varghese N."/>
            <person name="Submissions S."/>
        </authorList>
    </citation>
    <scope>NUCLEOTIDE SEQUENCE [LARGE SCALE GENOMIC DNA]</scope>
    <source>
        <strain evidence="3">DSM 22270</strain>
    </source>
</reference>
<sequence length="152" mass="17229">MNKKVSSLLLLLVLSVTDAYLLAHPNLIGKLGVMVYKHVYIRNFPRALLTVLLVVGISLAICELIRLFADRKPATIFYSWLLGIAVFWFGYVYLTFSTFSYRITGKAFIYGAHLLPVILAGLFGRYLIKQILSKPRYVEVDPKENVSRDTPS</sequence>
<dbReference type="OrthoDB" id="955314at2"/>
<dbReference type="Proteomes" id="UP000190897">
    <property type="component" value="Unassembled WGS sequence"/>
</dbReference>
<keyword evidence="1" id="KW-0812">Transmembrane</keyword>
<keyword evidence="1" id="KW-1133">Transmembrane helix</keyword>
<organism evidence="2 3">
    <name type="scientific">Dyadobacter psychrophilus</name>
    <dbReference type="NCBI Taxonomy" id="651661"/>
    <lineage>
        <taxon>Bacteria</taxon>
        <taxon>Pseudomonadati</taxon>
        <taxon>Bacteroidota</taxon>
        <taxon>Cytophagia</taxon>
        <taxon>Cytophagales</taxon>
        <taxon>Spirosomataceae</taxon>
        <taxon>Dyadobacter</taxon>
    </lineage>
</organism>
<feature type="transmembrane region" description="Helical" evidence="1">
    <location>
        <begin position="108"/>
        <end position="128"/>
    </location>
</feature>
<keyword evidence="1" id="KW-0472">Membrane</keyword>
<accession>A0A1T5ERC7</accession>